<evidence type="ECO:0000313" key="2">
    <source>
        <dbReference type="Proteomes" id="UP001497535"/>
    </source>
</evidence>
<sequence length="55" mass="6659">MKKENLKMEIYITYVIKEIVEGELNMNIKKITTYRQENIIHNTIMEEKVNIFVNL</sequence>
<reference evidence="1" key="1">
    <citation type="submission" date="2023-11" db="EMBL/GenBank/DDBJ databases">
        <authorList>
            <person name="Poullet M."/>
        </authorList>
    </citation>
    <scope>NUCLEOTIDE SEQUENCE</scope>
    <source>
        <strain evidence="1">E1834</strain>
    </source>
</reference>
<comment type="caution">
    <text evidence="1">The sequence shown here is derived from an EMBL/GenBank/DDBJ whole genome shotgun (WGS) entry which is preliminary data.</text>
</comment>
<protein>
    <submittedName>
        <fullName evidence="1">Uncharacterized protein</fullName>
    </submittedName>
</protein>
<organism evidence="1 2">
    <name type="scientific">Meloidogyne enterolobii</name>
    <name type="common">Root-knot nematode worm</name>
    <name type="synonym">Meloidogyne mayaguensis</name>
    <dbReference type="NCBI Taxonomy" id="390850"/>
    <lineage>
        <taxon>Eukaryota</taxon>
        <taxon>Metazoa</taxon>
        <taxon>Ecdysozoa</taxon>
        <taxon>Nematoda</taxon>
        <taxon>Chromadorea</taxon>
        <taxon>Rhabditida</taxon>
        <taxon>Tylenchina</taxon>
        <taxon>Tylenchomorpha</taxon>
        <taxon>Tylenchoidea</taxon>
        <taxon>Meloidogynidae</taxon>
        <taxon>Meloidogyninae</taxon>
        <taxon>Meloidogyne</taxon>
    </lineage>
</organism>
<keyword evidence="2" id="KW-1185">Reference proteome</keyword>
<accession>A0ACB0ZFU2</accession>
<gene>
    <name evidence="1" type="ORF">MENTE1834_LOCUS24956</name>
</gene>
<evidence type="ECO:0000313" key="1">
    <source>
        <dbReference type="EMBL" id="CAK5077927.1"/>
    </source>
</evidence>
<dbReference type="EMBL" id="CAVMJV010000034">
    <property type="protein sequence ID" value="CAK5077927.1"/>
    <property type="molecule type" value="Genomic_DNA"/>
</dbReference>
<proteinExistence type="predicted"/>
<name>A0ACB0ZFU2_MELEN</name>
<dbReference type="Proteomes" id="UP001497535">
    <property type="component" value="Unassembled WGS sequence"/>
</dbReference>